<dbReference type="InterPro" id="IPR009057">
    <property type="entry name" value="Homeodomain-like_sf"/>
</dbReference>
<evidence type="ECO:0000256" key="3">
    <source>
        <dbReference type="ARBA" id="ARBA00023125"/>
    </source>
</evidence>
<protein>
    <submittedName>
        <fullName evidence="7">TetR/AcrR family transcriptional regulator</fullName>
    </submittedName>
</protein>
<sequence length="212" mass="24447">MQPKWKEQLEQHRNQRREDIIQAAKELFITHGLTKVTLKDIVEACGISKVTLYKYFRSLDEIIFEVEIEILSAWLERTNQTVHQGKSGYEKLQSLLKQGVDSKDNADAIRFIAMFDTLYQEEYPTPELESRFRSFLRSGPHPFLALLQEGVADGSIRQDIDVKAIGYTISNIVIATRQRMILRGKLLHQDQDVDPAIVLKHMADMILAYVKS</sequence>
<dbReference type="Pfam" id="PF00440">
    <property type="entry name" value="TetR_N"/>
    <property type="match status" value="1"/>
</dbReference>
<comment type="caution">
    <text evidence="7">The sequence shown here is derived from an EMBL/GenBank/DDBJ whole genome shotgun (WGS) entry which is preliminary data.</text>
</comment>
<dbReference type="InterPro" id="IPR001647">
    <property type="entry name" value="HTH_TetR"/>
</dbReference>
<evidence type="ECO:0000256" key="2">
    <source>
        <dbReference type="ARBA" id="ARBA00023015"/>
    </source>
</evidence>
<accession>A0A9X1WNF1</accession>
<keyword evidence="8" id="KW-1185">Reference proteome</keyword>
<dbReference type="InterPro" id="IPR036271">
    <property type="entry name" value="Tet_transcr_reg_TetR-rel_C_sf"/>
</dbReference>
<dbReference type="GO" id="GO:0003700">
    <property type="term" value="F:DNA-binding transcription factor activity"/>
    <property type="evidence" value="ECO:0007669"/>
    <property type="project" value="TreeGrafter"/>
</dbReference>
<dbReference type="PANTHER" id="PTHR30055">
    <property type="entry name" value="HTH-TYPE TRANSCRIPTIONAL REGULATOR RUTR"/>
    <property type="match status" value="1"/>
</dbReference>
<dbReference type="RefSeq" id="WP_244717606.1">
    <property type="nucleotide sequence ID" value="NZ_JALIRP010000001.1"/>
</dbReference>
<dbReference type="Gene3D" id="1.10.10.60">
    <property type="entry name" value="Homeodomain-like"/>
    <property type="match status" value="1"/>
</dbReference>
<feature type="DNA-binding region" description="H-T-H motif" evidence="5">
    <location>
        <begin position="37"/>
        <end position="56"/>
    </location>
</feature>
<evidence type="ECO:0000313" key="7">
    <source>
        <dbReference type="EMBL" id="MCJ8010220.1"/>
    </source>
</evidence>
<dbReference type="EMBL" id="JALIRP010000001">
    <property type="protein sequence ID" value="MCJ8010220.1"/>
    <property type="molecule type" value="Genomic_DNA"/>
</dbReference>
<evidence type="ECO:0000313" key="8">
    <source>
        <dbReference type="Proteomes" id="UP001139347"/>
    </source>
</evidence>
<evidence type="ECO:0000256" key="1">
    <source>
        <dbReference type="ARBA" id="ARBA00022491"/>
    </source>
</evidence>
<dbReference type="PANTHER" id="PTHR30055:SF175">
    <property type="entry name" value="HTH-TYPE TRANSCRIPTIONAL REPRESSOR KSTR2"/>
    <property type="match status" value="1"/>
</dbReference>
<organism evidence="7 8">
    <name type="scientific">Paenibacillus mangrovi</name>
    <dbReference type="NCBI Taxonomy" id="2931978"/>
    <lineage>
        <taxon>Bacteria</taxon>
        <taxon>Bacillati</taxon>
        <taxon>Bacillota</taxon>
        <taxon>Bacilli</taxon>
        <taxon>Bacillales</taxon>
        <taxon>Paenibacillaceae</taxon>
        <taxon>Paenibacillus</taxon>
    </lineage>
</organism>
<dbReference type="InterPro" id="IPR050109">
    <property type="entry name" value="HTH-type_TetR-like_transc_reg"/>
</dbReference>
<evidence type="ECO:0000259" key="6">
    <source>
        <dbReference type="PROSITE" id="PS50977"/>
    </source>
</evidence>
<dbReference type="GO" id="GO:0000976">
    <property type="term" value="F:transcription cis-regulatory region binding"/>
    <property type="evidence" value="ECO:0007669"/>
    <property type="project" value="TreeGrafter"/>
</dbReference>
<keyword evidence="1" id="KW-0678">Repressor</keyword>
<dbReference type="PROSITE" id="PS50977">
    <property type="entry name" value="HTH_TETR_2"/>
    <property type="match status" value="1"/>
</dbReference>
<evidence type="ECO:0000256" key="5">
    <source>
        <dbReference type="PROSITE-ProRule" id="PRU00335"/>
    </source>
</evidence>
<dbReference type="Gene3D" id="1.10.357.10">
    <property type="entry name" value="Tetracycline Repressor, domain 2"/>
    <property type="match status" value="1"/>
</dbReference>
<feature type="domain" description="HTH tetR-type" evidence="6">
    <location>
        <begin position="14"/>
        <end position="74"/>
    </location>
</feature>
<keyword evidence="4" id="KW-0804">Transcription</keyword>
<proteinExistence type="predicted"/>
<dbReference type="Proteomes" id="UP001139347">
    <property type="component" value="Unassembled WGS sequence"/>
</dbReference>
<dbReference type="AlphaFoldDB" id="A0A9X1WNF1"/>
<evidence type="ECO:0000256" key="4">
    <source>
        <dbReference type="ARBA" id="ARBA00023163"/>
    </source>
</evidence>
<dbReference type="PRINTS" id="PR00455">
    <property type="entry name" value="HTHTETR"/>
</dbReference>
<dbReference type="SUPFAM" id="SSF48498">
    <property type="entry name" value="Tetracyclin repressor-like, C-terminal domain"/>
    <property type="match status" value="1"/>
</dbReference>
<name>A0A9X1WNF1_9BACL</name>
<gene>
    <name evidence="7" type="ORF">MUG84_00505</name>
</gene>
<keyword evidence="3 5" id="KW-0238">DNA-binding</keyword>
<dbReference type="SUPFAM" id="SSF46689">
    <property type="entry name" value="Homeodomain-like"/>
    <property type="match status" value="1"/>
</dbReference>
<reference evidence="7" key="1">
    <citation type="submission" date="2022-04" db="EMBL/GenBank/DDBJ databases">
        <title>Paenibacillus mangrovi sp. nov., a novel endophytic bacterium isolated from bark of Kandelia candel.</title>
        <authorList>
            <person name="Tuo L."/>
        </authorList>
    </citation>
    <scope>NUCLEOTIDE SEQUENCE</scope>
    <source>
        <strain evidence="7">KQZ6P-2</strain>
    </source>
</reference>
<keyword evidence="2" id="KW-0805">Transcription regulation</keyword>